<dbReference type="InterPro" id="IPR036397">
    <property type="entry name" value="RNaseH_sf"/>
</dbReference>
<evidence type="ECO:0000256" key="1">
    <source>
        <dbReference type="SAM" id="MobiDB-lite"/>
    </source>
</evidence>
<gene>
    <name evidence="2" type="ORF">ILUMI_11072</name>
</gene>
<protein>
    <submittedName>
        <fullName evidence="2">Uncharacterized protein</fullName>
    </submittedName>
</protein>
<dbReference type="OrthoDB" id="8195099at2759"/>
<accession>A0A8K0D0V5</accession>
<dbReference type="GO" id="GO:0003676">
    <property type="term" value="F:nucleic acid binding"/>
    <property type="evidence" value="ECO:0007669"/>
    <property type="project" value="InterPro"/>
</dbReference>
<dbReference type="Proteomes" id="UP000801492">
    <property type="component" value="Unassembled WGS sequence"/>
</dbReference>
<evidence type="ECO:0000313" key="2">
    <source>
        <dbReference type="EMBL" id="KAF2895101.1"/>
    </source>
</evidence>
<dbReference type="Gene3D" id="3.30.420.10">
    <property type="entry name" value="Ribonuclease H-like superfamily/Ribonuclease H"/>
    <property type="match status" value="1"/>
</dbReference>
<organism evidence="2 3">
    <name type="scientific">Ignelater luminosus</name>
    <name type="common">Cucubano</name>
    <name type="synonym">Pyrophorus luminosus</name>
    <dbReference type="NCBI Taxonomy" id="2038154"/>
    <lineage>
        <taxon>Eukaryota</taxon>
        <taxon>Metazoa</taxon>
        <taxon>Ecdysozoa</taxon>
        <taxon>Arthropoda</taxon>
        <taxon>Hexapoda</taxon>
        <taxon>Insecta</taxon>
        <taxon>Pterygota</taxon>
        <taxon>Neoptera</taxon>
        <taxon>Endopterygota</taxon>
        <taxon>Coleoptera</taxon>
        <taxon>Polyphaga</taxon>
        <taxon>Elateriformia</taxon>
        <taxon>Elateroidea</taxon>
        <taxon>Elateridae</taxon>
        <taxon>Agrypninae</taxon>
        <taxon>Pyrophorini</taxon>
        <taxon>Ignelater</taxon>
    </lineage>
</organism>
<dbReference type="EMBL" id="VTPC01006243">
    <property type="protein sequence ID" value="KAF2895101.1"/>
    <property type="molecule type" value="Genomic_DNA"/>
</dbReference>
<proteinExistence type="predicted"/>
<comment type="caution">
    <text evidence="2">The sequence shown here is derived from an EMBL/GenBank/DDBJ whole genome shotgun (WGS) entry which is preliminary data.</text>
</comment>
<evidence type="ECO:0000313" key="3">
    <source>
        <dbReference type="Proteomes" id="UP000801492"/>
    </source>
</evidence>
<reference evidence="2" key="1">
    <citation type="submission" date="2019-08" db="EMBL/GenBank/DDBJ databases">
        <title>The genome of the North American firefly Photinus pyralis.</title>
        <authorList>
            <consortium name="Photinus pyralis genome working group"/>
            <person name="Fallon T.R."/>
            <person name="Sander Lower S.E."/>
            <person name="Weng J.-K."/>
        </authorList>
    </citation>
    <scope>NUCLEOTIDE SEQUENCE</scope>
    <source>
        <strain evidence="2">TRF0915ILg1</strain>
        <tissue evidence="2">Whole body</tissue>
    </source>
</reference>
<keyword evidence="3" id="KW-1185">Reference proteome</keyword>
<feature type="region of interest" description="Disordered" evidence="1">
    <location>
        <begin position="24"/>
        <end position="46"/>
    </location>
</feature>
<dbReference type="AlphaFoldDB" id="A0A8K0D0V5"/>
<sequence>MAKQKRKMNWVWWSSSVASEKSRLKPIGALPGPSQPVASGRPGRPEKTFEDLRSFYKKKVDANLLGMGLSCHFFIPGYVSWNVQCVYDEFKAQLGLLVDMPKQQSGNTNDGNTARKFFRNAEKSAEVNRSTGAESDTEENLTDDEYYDWEKQFSGLSKFKTVQIFENFGSTIRVNFDPPLAIFRNYKRAREVYRGRVLSLVYEDPNFLRNVWLSDKSYIHLNGYINRQTTQFLGFERPDVIVEKPLHSERVTIWCVVSGHGIIGFYFVEDEDKHEICRCTDNGFSRMAQRAIKPDAS</sequence>
<name>A0A8K0D0V5_IGNLU</name>